<gene>
    <name evidence="1" type="ORF">UFOPK1874_00320</name>
</gene>
<name>A0A6J6H794_9ZZZZ</name>
<evidence type="ECO:0000313" key="1">
    <source>
        <dbReference type="EMBL" id="CAB4609421.1"/>
    </source>
</evidence>
<dbReference type="AlphaFoldDB" id="A0A6J6H794"/>
<protein>
    <submittedName>
        <fullName evidence="1">Unannotated protein</fullName>
    </submittedName>
</protein>
<reference evidence="1" key="1">
    <citation type="submission" date="2020-05" db="EMBL/GenBank/DDBJ databases">
        <authorList>
            <person name="Chiriac C."/>
            <person name="Salcher M."/>
            <person name="Ghai R."/>
            <person name="Kavagutti S V."/>
        </authorList>
    </citation>
    <scope>NUCLEOTIDE SEQUENCE</scope>
</reference>
<organism evidence="1">
    <name type="scientific">freshwater metagenome</name>
    <dbReference type="NCBI Taxonomy" id="449393"/>
    <lineage>
        <taxon>unclassified sequences</taxon>
        <taxon>metagenomes</taxon>
        <taxon>ecological metagenomes</taxon>
    </lineage>
</organism>
<dbReference type="EMBL" id="CAEZUX010000018">
    <property type="protein sequence ID" value="CAB4609421.1"/>
    <property type="molecule type" value="Genomic_DNA"/>
</dbReference>
<sequence length="158" mass="17765">MHPSHTEEDAIIHIVPWKDSLVEQGGYAIDDPYIEMFWLPILGPTATWLIRRLAGGLQQQPEGYTVDMVDLARGIGVNYTPGRHNPFARALSRCTMFGAAQQIAVQPHRTIAVRSVLPQLPVRHLSRLPHPLRIAHHDWIHIGTHSHSQNEDSELSNA</sequence>
<accession>A0A6J6H794</accession>
<proteinExistence type="predicted"/>